<gene>
    <name evidence="5" type="ORF">BKA67DRAFT_240295</name>
</gene>
<dbReference type="InterPro" id="IPR029063">
    <property type="entry name" value="SAM-dependent_MTases_sf"/>
</dbReference>
<dbReference type="OrthoDB" id="276151at2759"/>
<sequence length="265" mass="29348">MAEQGPSITLEAHFRDHAVDAHAERWNSLWKDHKFTPWDRGGPSMALSDLLEHRPDLFGQPASAALVPGCGRGHDVLLLESFGYDVVGLEVSPTALEEAQKNAGSMTRDGVYRRRGQHQGSHRFASGDFFKNTWTQEVGVEKFDLIFDYTFFCALPPAARPKWAQRMAELLAPGGRLVCLEFPSAKSSSEAGPPWAAPPHSYVAYLGRPGQEPATDTHGGVLEDKVEEPQKGGLRRILHTKPQRSHLSGVKDGKMIDNISVWEHY</sequence>
<dbReference type="PANTHER" id="PTHR32183">
    <property type="match status" value="1"/>
</dbReference>
<keyword evidence="6" id="KW-1185">Reference proteome</keyword>
<dbReference type="GeneID" id="70124573"/>
<dbReference type="Pfam" id="PF05724">
    <property type="entry name" value="TPMT"/>
    <property type="match status" value="1"/>
</dbReference>
<evidence type="ECO:0000256" key="2">
    <source>
        <dbReference type="ARBA" id="ARBA00022603"/>
    </source>
</evidence>
<dbReference type="GO" id="GO:0032259">
    <property type="term" value="P:methylation"/>
    <property type="evidence" value="ECO:0007669"/>
    <property type="project" value="UniProtKB-KW"/>
</dbReference>
<dbReference type="EMBL" id="JAGPXC010000003">
    <property type="protein sequence ID" value="KAH6655527.1"/>
    <property type="molecule type" value="Genomic_DNA"/>
</dbReference>
<proteinExistence type="predicted"/>
<evidence type="ECO:0000256" key="4">
    <source>
        <dbReference type="ARBA" id="ARBA00022691"/>
    </source>
</evidence>
<protein>
    <submittedName>
        <fullName evidence="5">S-adenosyl-L-methionine-dependent methyltransferase</fullName>
    </submittedName>
</protein>
<reference evidence="5" key="1">
    <citation type="journal article" date="2021" name="Nat. Commun.">
        <title>Genetic determinants of endophytism in the Arabidopsis root mycobiome.</title>
        <authorList>
            <person name="Mesny F."/>
            <person name="Miyauchi S."/>
            <person name="Thiergart T."/>
            <person name="Pickel B."/>
            <person name="Atanasova L."/>
            <person name="Karlsson M."/>
            <person name="Huettel B."/>
            <person name="Barry K.W."/>
            <person name="Haridas S."/>
            <person name="Chen C."/>
            <person name="Bauer D."/>
            <person name="Andreopoulos W."/>
            <person name="Pangilinan J."/>
            <person name="LaButti K."/>
            <person name="Riley R."/>
            <person name="Lipzen A."/>
            <person name="Clum A."/>
            <person name="Drula E."/>
            <person name="Henrissat B."/>
            <person name="Kohler A."/>
            <person name="Grigoriev I.V."/>
            <person name="Martin F.M."/>
            <person name="Hacquard S."/>
        </authorList>
    </citation>
    <scope>NUCLEOTIDE SEQUENCE</scope>
    <source>
        <strain evidence="5">MPI-SDFR-AT-0073</strain>
    </source>
</reference>
<dbReference type="GO" id="GO:0008757">
    <property type="term" value="F:S-adenosylmethionine-dependent methyltransferase activity"/>
    <property type="evidence" value="ECO:0007669"/>
    <property type="project" value="InterPro"/>
</dbReference>
<evidence type="ECO:0000256" key="1">
    <source>
        <dbReference type="ARBA" id="ARBA00022553"/>
    </source>
</evidence>
<keyword evidence="3" id="KW-0808">Transferase</keyword>
<dbReference type="PANTHER" id="PTHR32183:SF6">
    <property type="entry name" value="CYSTEINE SULFINATE DESULFINASE_CYSTEINE DESULFURASE AND RELATED ENZYMES"/>
    <property type="match status" value="1"/>
</dbReference>
<organism evidence="5 6">
    <name type="scientific">Truncatella angustata</name>
    <dbReference type="NCBI Taxonomy" id="152316"/>
    <lineage>
        <taxon>Eukaryota</taxon>
        <taxon>Fungi</taxon>
        <taxon>Dikarya</taxon>
        <taxon>Ascomycota</taxon>
        <taxon>Pezizomycotina</taxon>
        <taxon>Sordariomycetes</taxon>
        <taxon>Xylariomycetidae</taxon>
        <taxon>Amphisphaeriales</taxon>
        <taxon>Sporocadaceae</taxon>
        <taxon>Truncatella</taxon>
    </lineage>
</organism>
<dbReference type="PROSITE" id="PS51585">
    <property type="entry name" value="SAM_MT_TPMT"/>
    <property type="match status" value="1"/>
</dbReference>
<keyword evidence="4" id="KW-0949">S-adenosyl-L-methionine</keyword>
<dbReference type="SUPFAM" id="SSF53335">
    <property type="entry name" value="S-adenosyl-L-methionine-dependent methyltransferases"/>
    <property type="match status" value="1"/>
</dbReference>
<keyword evidence="1" id="KW-0597">Phosphoprotein</keyword>
<dbReference type="AlphaFoldDB" id="A0A9P8UNV6"/>
<name>A0A9P8UNV6_9PEZI</name>
<dbReference type="RefSeq" id="XP_045959792.1">
    <property type="nucleotide sequence ID" value="XM_046095680.1"/>
</dbReference>
<evidence type="ECO:0000256" key="3">
    <source>
        <dbReference type="ARBA" id="ARBA00022679"/>
    </source>
</evidence>
<dbReference type="CDD" id="cd02440">
    <property type="entry name" value="AdoMet_MTases"/>
    <property type="match status" value="1"/>
</dbReference>
<dbReference type="InterPro" id="IPR008854">
    <property type="entry name" value="TPMT"/>
</dbReference>
<dbReference type="Proteomes" id="UP000758603">
    <property type="component" value="Unassembled WGS sequence"/>
</dbReference>
<comment type="caution">
    <text evidence="5">The sequence shown here is derived from an EMBL/GenBank/DDBJ whole genome shotgun (WGS) entry which is preliminary data.</text>
</comment>
<dbReference type="Gene3D" id="3.40.50.150">
    <property type="entry name" value="Vaccinia Virus protein VP39"/>
    <property type="match status" value="1"/>
</dbReference>
<evidence type="ECO:0000313" key="5">
    <source>
        <dbReference type="EMBL" id="KAH6655527.1"/>
    </source>
</evidence>
<accession>A0A9P8UNV6</accession>
<keyword evidence="2 5" id="KW-0489">Methyltransferase</keyword>
<evidence type="ECO:0000313" key="6">
    <source>
        <dbReference type="Proteomes" id="UP000758603"/>
    </source>
</evidence>